<sequence>MARSPAGAAGHARVRGAPRNCPFLDGPELPMVIWKYR</sequence>
<evidence type="ECO:0000313" key="2">
    <source>
        <dbReference type="Proteomes" id="UP000092565"/>
    </source>
</evidence>
<reference evidence="1 2" key="1">
    <citation type="submission" date="2016-04" db="EMBL/GenBank/DDBJ databases">
        <authorList>
            <person name="Evans L.H."/>
            <person name="Alamgir A."/>
            <person name="Owens N."/>
            <person name="Weber N.D."/>
            <person name="Virtaneva K."/>
            <person name="Barbian K."/>
            <person name="Babar A."/>
            <person name="Rosenke K."/>
        </authorList>
    </citation>
    <scope>NUCLEOTIDE SEQUENCE [LARGE SCALE GENOMIC DNA]</scope>
    <source>
        <strain evidence="1 2">JL2886</strain>
    </source>
</reference>
<name>A0A1B0ZUC1_9RHOB</name>
<gene>
    <name evidence="1" type="ORF">JL2886_02834</name>
</gene>
<organism evidence="1 2">
    <name type="scientific">Phaeobacter gallaeciensis</name>
    <dbReference type="NCBI Taxonomy" id="60890"/>
    <lineage>
        <taxon>Bacteria</taxon>
        <taxon>Pseudomonadati</taxon>
        <taxon>Pseudomonadota</taxon>
        <taxon>Alphaproteobacteria</taxon>
        <taxon>Rhodobacterales</taxon>
        <taxon>Roseobacteraceae</taxon>
        <taxon>Phaeobacter</taxon>
    </lineage>
</organism>
<protein>
    <submittedName>
        <fullName evidence="1">Uncharacterized protein</fullName>
    </submittedName>
</protein>
<dbReference type="EMBL" id="CP015124">
    <property type="protein sequence ID" value="ANP37720.1"/>
    <property type="molecule type" value="Genomic_DNA"/>
</dbReference>
<keyword evidence="2" id="KW-1185">Reference proteome</keyword>
<proteinExistence type="predicted"/>
<accession>A0A1B0ZUC1</accession>
<evidence type="ECO:0000313" key="1">
    <source>
        <dbReference type="EMBL" id="ANP37720.1"/>
    </source>
</evidence>
<dbReference type="Proteomes" id="UP000092565">
    <property type="component" value="Chromosome"/>
</dbReference>
<dbReference type="AlphaFoldDB" id="A0A1B0ZUC1"/>